<dbReference type="GO" id="GO:0008808">
    <property type="term" value="F:cardiolipin synthase activity"/>
    <property type="evidence" value="ECO:0007669"/>
    <property type="project" value="UniProtKB-UniRule"/>
</dbReference>
<dbReference type="EMBL" id="JACBXS010000017">
    <property type="protein sequence ID" value="NYS25314.1"/>
    <property type="molecule type" value="Genomic_DNA"/>
</dbReference>
<evidence type="ECO:0000313" key="15">
    <source>
        <dbReference type="Proteomes" id="UP000529417"/>
    </source>
</evidence>
<evidence type="ECO:0000256" key="2">
    <source>
        <dbReference type="ARBA" id="ARBA00004236"/>
    </source>
</evidence>
<dbReference type="InterPro" id="IPR022924">
    <property type="entry name" value="Cardiolipin_synthase"/>
</dbReference>
<dbReference type="CDD" id="cd09152">
    <property type="entry name" value="PLDc_EcCLS_like_1"/>
    <property type="match status" value="1"/>
</dbReference>
<keyword evidence="8" id="KW-0677">Repeat</keyword>
<organism evidence="14 15">
    <name type="scientific">Rhabdonatronobacter sediminivivens</name>
    <dbReference type="NCBI Taxonomy" id="2743469"/>
    <lineage>
        <taxon>Bacteria</taxon>
        <taxon>Pseudomonadati</taxon>
        <taxon>Pseudomonadota</taxon>
        <taxon>Alphaproteobacteria</taxon>
        <taxon>Rhodobacterales</taxon>
        <taxon>Paracoccaceae</taxon>
        <taxon>Rhabdonatronobacter</taxon>
    </lineage>
</organism>
<evidence type="ECO:0000256" key="12">
    <source>
        <dbReference type="SAM" id="Phobius"/>
    </source>
</evidence>
<sequence length="474" mass="51756">MTLALVILGYLLQLTIIARALLREGLAPTVRLGWVMVISALPGVGIIAYVMFGEVRLHRANVQRMTEVRARLIAASEAGRSRAVTISGADAAVFASGAVPSDFAPVVGNRAVLLPEGDEMMDDPIDAIDAARAHVHVLFYIWLPDATGTRMAEALIRASGRGVACRVLVDDHGARHLIRSELWTRMGAAGVQLVKAAPVGNPLISFLYQRLDLRNHRKIIVIDNRLTWCGSRNCADAAFRIKARYAPWVDILIRMEGPVVRQQQAVFLQDWMTHHAEDLSHLLSEPVPDGDGGIVAQVIASGPDDMDTGPSDVICAMIFGAREQVMLTTPYYVPNNALHGAICAAARRGVRVTLILPARNDSWVIGAASESLYLEMLRAGVRIMAFRPGLIHAKIVTVDGRLSLIGSSNLDHRSFDLNYENCILMSDPDITAELDARQGSYIDRAAPVLLDDVRQWSIPRRLRNNTVALASPLL</sequence>
<keyword evidence="5" id="KW-0964">Secreted</keyword>
<dbReference type="EC" id="2.7.8.-" evidence="11"/>
<dbReference type="GO" id="GO:0032049">
    <property type="term" value="P:cardiolipin biosynthetic process"/>
    <property type="evidence" value="ECO:0007669"/>
    <property type="project" value="UniProtKB-UniRule"/>
</dbReference>
<keyword evidence="4" id="KW-1003">Cell membrane</keyword>
<evidence type="ECO:0000256" key="11">
    <source>
        <dbReference type="NCBIfam" id="TIGR04265"/>
    </source>
</evidence>
<dbReference type="AlphaFoldDB" id="A0A7Z0HZR9"/>
<comment type="subcellular location">
    <subcellularLocation>
        <location evidence="2">Cell membrane</location>
    </subcellularLocation>
    <subcellularLocation>
        <location evidence="3">Secreted</location>
    </subcellularLocation>
</comment>
<dbReference type="GO" id="GO:0005886">
    <property type="term" value="C:plasma membrane"/>
    <property type="evidence" value="ECO:0007669"/>
    <property type="project" value="UniProtKB-SubCell"/>
</dbReference>
<dbReference type="GO" id="GO:0005576">
    <property type="term" value="C:extracellular region"/>
    <property type="evidence" value="ECO:0007669"/>
    <property type="project" value="UniProtKB-SubCell"/>
</dbReference>
<evidence type="ECO:0000256" key="7">
    <source>
        <dbReference type="ARBA" id="ARBA00022692"/>
    </source>
</evidence>
<evidence type="ECO:0000256" key="3">
    <source>
        <dbReference type="ARBA" id="ARBA00004613"/>
    </source>
</evidence>
<dbReference type="NCBIfam" id="TIGR04265">
    <property type="entry name" value="bac_cardiolipin"/>
    <property type="match status" value="1"/>
</dbReference>
<evidence type="ECO:0000259" key="13">
    <source>
        <dbReference type="PROSITE" id="PS50035"/>
    </source>
</evidence>
<keyword evidence="10 12" id="KW-0472">Membrane</keyword>
<evidence type="ECO:0000256" key="4">
    <source>
        <dbReference type="ARBA" id="ARBA00022475"/>
    </source>
</evidence>
<dbReference type="RefSeq" id="WP_179906016.1">
    <property type="nucleotide sequence ID" value="NZ_JACBXS010000017.1"/>
</dbReference>
<dbReference type="InterPro" id="IPR001736">
    <property type="entry name" value="PLipase_D/transphosphatidylase"/>
</dbReference>
<dbReference type="CDD" id="cd09158">
    <property type="entry name" value="PLDc_EcCLS_like_2"/>
    <property type="match status" value="1"/>
</dbReference>
<keyword evidence="9 12" id="KW-1133">Transmembrane helix</keyword>
<comment type="caution">
    <text evidence="14">The sequence shown here is derived from an EMBL/GenBank/DDBJ whole genome shotgun (WGS) entry which is preliminary data.</text>
</comment>
<evidence type="ECO:0000256" key="1">
    <source>
        <dbReference type="ARBA" id="ARBA00003145"/>
    </source>
</evidence>
<evidence type="ECO:0000256" key="5">
    <source>
        <dbReference type="ARBA" id="ARBA00022525"/>
    </source>
</evidence>
<evidence type="ECO:0000256" key="9">
    <source>
        <dbReference type="ARBA" id="ARBA00022989"/>
    </source>
</evidence>
<evidence type="ECO:0000313" key="14">
    <source>
        <dbReference type="EMBL" id="NYS25314.1"/>
    </source>
</evidence>
<proteinExistence type="predicted"/>
<dbReference type="PANTHER" id="PTHR21248">
    <property type="entry name" value="CARDIOLIPIN SYNTHASE"/>
    <property type="match status" value="1"/>
</dbReference>
<name>A0A7Z0HZR9_9RHOB</name>
<keyword evidence="6" id="KW-0808">Transferase</keyword>
<protein>
    <recommendedName>
        <fullName evidence="11">Cardiolipin synthase</fullName>
        <ecNumber evidence="11">2.7.8.-</ecNumber>
    </recommendedName>
</protein>
<evidence type="ECO:0000256" key="10">
    <source>
        <dbReference type="ARBA" id="ARBA00023136"/>
    </source>
</evidence>
<feature type="domain" description="PLD phosphodiesterase" evidence="13">
    <location>
        <begin position="387"/>
        <end position="414"/>
    </location>
</feature>
<dbReference type="Proteomes" id="UP000529417">
    <property type="component" value="Unassembled WGS sequence"/>
</dbReference>
<evidence type="ECO:0000256" key="6">
    <source>
        <dbReference type="ARBA" id="ARBA00022679"/>
    </source>
</evidence>
<keyword evidence="7 12" id="KW-0812">Transmembrane</keyword>
<dbReference type="Gene3D" id="3.30.870.10">
    <property type="entry name" value="Endonuclease Chain A"/>
    <property type="match status" value="2"/>
</dbReference>
<accession>A0A7Z0HZR9</accession>
<reference evidence="14 15" key="1">
    <citation type="journal article" date="2000" name="Arch. Microbiol.">
        <title>Rhodobaca bogoriensis gen. nov. and sp. nov., an alkaliphilic purple nonsulfur bacterium from African Rift Valley soda lakes.</title>
        <authorList>
            <person name="Milford A.D."/>
            <person name="Achenbach L.A."/>
            <person name="Jung D.O."/>
            <person name="Madigan M.T."/>
        </authorList>
    </citation>
    <scope>NUCLEOTIDE SEQUENCE [LARGE SCALE GENOMIC DNA]</scope>
    <source>
        <strain evidence="14 15">2376</strain>
    </source>
</reference>
<comment type="function">
    <text evidence="1">Could be a virulence factor.</text>
</comment>
<dbReference type="PROSITE" id="PS50035">
    <property type="entry name" value="PLD"/>
    <property type="match status" value="2"/>
</dbReference>
<gene>
    <name evidence="14" type="primary">cls</name>
    <name evidence="14" type="ORF">HUK65_09950</name>
</gene>
<feature type="domain" description="PLD phosphodiesterase" evidence="13">
    <location>
        <begin position="211"/>
        <end position="238"/>
    </location>
</feature>
<keyword evidence="15" id="KW-1185">Reference proteome</keyword>
<dbReference type="InterPro" id="IPR025202">
    <property type="entry name" value="PLD-like_dom"/>
</dbReference>
<dbReference type="PANTHER" id="PTHR21248:SF22">
    <property type="entry name" value="PHOSPHOLIPASE D"/>
    <property type="match status" value="1"/>
</dbReference>
<evidence type="ECO:0000256" key="8">
    <source>
        <dbReference type="ARBA" id="ARBA00022737"/>
    </source>
</evidence>
<dbReference type="Pfam" id="PF13091">
    <property type="entry name" value="PLDc_2"/>
    <property type="match status" value="2"/>
</dbReference>
<dbReference type="SUPFAM" id="SSF56024">
    <property type="entry name" value="Phospholipase D/nuclease"/>
    <property type="match status" value="2"/>
</dbReference>
<feature type="transmembrane region" description="Helical" evidence="12">
    <location>
        <begin position="32"/>
        <end position="52"/>
    </location>
</feature>
<dbReference type="SMART" id="SM00155">
    <property type="entry name" value="PLDc"/>
    <property type="match status" value="2"/>
</dbReference>